<keyword evidence="2" id="KW-0813">Transport</keyword>
<dbReference type="NCBIfam" id="TIGR01188">
    <property type="entry name" value="drrA"/>
    <property type="match status" value="1"/>
</dbReference>
<comment type="subcellular location">
    <subcellularLocation>
        <location evidence="1">Cell membrane</location>
        <topology evidence="1">Peripheral membrane protein</topology>
        <orientation evidence="1">Cytoplasmic side</orientation>
    </subcellularLocation>
</comment>
<dbReference type="InterPro" id="IPR005894">
    <property type="entry name" value="DrrA"/>
</dbReference>
<evidence type="ECO:0000313" key="12">
    <source>
        <dbReference type="Proteomes" id="UP000254425"/>
    </source>
</evidence>
<keyword evidence="12" id="KW-1185">Reference proteome</keyword>
<dbReference type="KEGG" id="sarm:DVA86_14715"/>
<evidence type="ECO:0000256" key="4">
    <source>
        <dbReference type="ARBA" id="ARBA00022741"/>
    </source>
</evidence>
<evidence type="ECO:0000256" key="5">
    <source>
        <dbReference type="ARBA" id="ARBA00022840"/>
    </source>
</evidence>
<dbReference type="InterPro" id="IPR003439">
    <property type="entry name" value="ABC_transporter-like_ATP-bd"/>
</dbReference>
<evidence type="ECO:0000256" key="2">
    <source>
        <dbReference type="ARBA" id="ARBA00022448"/>
    </source>
</evidence>
<gene>
    <name evidence="11" type="ORF">DVA86_14715</name>
</gene>
<dbReference type="GO" id="GO:0046677">
    <property type="term" value="P:response to antibiotic"/>
    <property type="evidence" value="ECO:0007669"/>
    <property type="project" value="UniProtKB-KW"/>
</dbReference>
<evidence type="ECO:0000256" key="1">
    <source>
        <dbReference type="ARBA" id="ARBA00004413"/>
    </source>
</evidence>
<sequence>MPGAIYAEGLRKTFGDVTTLDGMALSVPPGSVLGLLGPNGSGKTTTVRILSTLISADSGTAMVAGHNVFADPQKVRLNIGLSGQYAALDELLTGRENLQLVAELYGMRTRHAKMRAHELLEWFGLQEAADRPSKTYSGGMRRRLDLAAALVGNPPVMFMDEPTTGLDPYNRLLLWEAVEALVANGTTLLLTTQYLEEADRLANDISVIDHGKVIAQGTPNDLKRLAGHERIELIVRSIEQLDWTVEFLSRFATGEATVDRSAHQITLPISGGSKVLGTIINELDERNIAVDDIGLRRPTLDEVFLYLTGEDARQARREATVHGTGPAAADIREAETTLQLKLTHITQTTNRV</sequence>
<name>A0A345XQ05_9ACTN</name>
<dbReference type="AlphaFoldDB" id="A0A345XQ05"/>
<dbReference type="SMART" id="SM00382">
    <property type="entry name" value="AAA"/>
    <property type="match status" value="1"/>
</dbReference>
<evidence type="ECO:0000259" key="10">
    <source>
        <dbReference type="PROSITE" id="PS50893"/>
    </source>
</evidence>
<dbReference type="PROSITE" id="PS00211">
    <property type="entry name" value="ABC_TRANSPORTER_1"/>
    <property type="match status" value="1"/>
</dbReference>
<evidence type="ECO:0000256" key="7">
    <source>
        <dbReference type="ARBA" id="ARBA00023136"/>
    </source>
</evidence>
<keyword evidence="6" id="KW-1278">Translocase</keyword>
<keyword evidence="8" id="KW-0046">Antibiotic resistance</keyword>
<dbReference type="GO" id="GO:0016887">
    <property type="term" value="F:ATP hydrolysis activity"/>
    <property type="evidence" value="ECO:0007669"/>
    <property type="project" value="InterPro"/>
</dbReference>
<dbReference type="EMBL" id="CP031320">
    <property type="protein sequence ID" value="AXK33721.1"/>
    <property type="molecule type" value="Genomic_DNA"/>
</dbReference>
<accession>A0A345XQ05</accession>
<evidence type="ECO:0000256" key="8">
    <source>
        <dbReference type="ARBA" id="ARBA00023251"/>
    </source>
</evidence>
<dbReference type="PANTHER" id="PTHR42711">
    <property type="entry name" value="ABC TRANSPORTER ATP-BINDING PROTEIN"/>
    <property type="match status" value="1"/>
</dbReference>
<keyword evidence="4" id="KW-0547">Nucleotide-binding</keyword>
<keyword evidence="7" id="KW-0472">Membrane</keyword>
<dbReference type="InterPro" id="IPR050763">
    <property type="entry name" value="ABC_transporter_ATP-binding"/>
</dbReference>
<keyword evidence="5 11" id="KW-0067">ATP-binding</keyword>
<dbReference type="GO" id="GO:0043215">
    <property type="term" value="P:daunorubicin transport"/>
    <property type="evidence" value="ECO:0007669"/>
    <property type="project" value="InterPro"/>
</dbReference>
<dbReference type="GO" id="GO:0005886">
    <property type="term" value="C:plasma membrane"/>
    <property type="evidence" value="ECO:0007669"/>
    <property type="project" value="UniProtKB-SubCell"/>
</dbReference>
<evidence type="ECO:0000313" key="11">
    <source>
        <dbReference type="EMBL" id="AXK33721.1"/>
    </source>
</evidence>
<evidence type="ECO:0000256" key="3">
    <source>
        <dbReference type="ARBA" id="ARBA00022475"/>
    </source>
</evidence>
<dbReference type="SUPFAM" id="SSF52540">
    <property type="entry name" value="P-loop containing nucleoside triphosphate hydrolases"/>
    <property type="match status" value="1"/>
</dbReference>
<dbReference type="InterPro" id="IPR003593">
    <property type="entry name" value="AAA+_ATPase"/>
</dbReference>
<dbReference type="Gene3D" id="3.40.50.300">
    <property type="entry name" value="P-loop containing nucleotide triphosphate hydrolases"/>
    <property type="match status" value="1"/>
</dbReference>
<dbReference type="RefSeq" id="WP_208878744.1">
    <property type="nucleotide sequence ID" value="NZ_CP031320.1"/>
</dbReference>
<dbReference type="Pfam" id="PF00005">
    <property type="entry name" value="ABC_tran"/>
    <property type="match status" value="1"/>
</dbReference>
<comment type="similarity">
    <text evidence="9">Belongs to the ABC transporter superfamily. Drug exporter-1 (DrugE1) (TC 3.A.1.105) family.</text>
</comment>
<evidence type="ECO:0000256" key="6">
    <source>
        <dbReference type="ARBA" id="ARBA00022967"/>
    </source>
</evidence>
<dbReference type="GO" id="GO:0005524">
    <property type="term" value="F:ATP binding"/>
    <property type="evidence" value="ECO:0007669"/>
    <property type="project" value="UniProtKB-KW"/>
</dbReference>
<dbReference type="InterPro" id="IPR027417">
    <property type="entry name" value="P-loop_NTPase"/>
</dbReference>
<keyword evidence="3" id="KW-1003">Cell membrane</keyword>
<dbReference type="InterPro" id="IPR017871">
    <property type="entry name" value="ABC_transporter-like_CS"/>
</dbReference>
<proteinExistence type="inferred from homology"/>
<feature type="domain" description="ABC transporter" evidence="10">
    <location>
        <begin position="5"/>
        <end position="235"/>
    </location>
</feature>
<evidence type="ECO:0000256" key="9">
    <source>
        <dbReference type="ARBA" id="ARBA00049985"/>
    </source>
</evidence>
<dbReference type="PANTHER" id="PTHR42711:SF19">
    <property type="entry name" value="DOXORUBICIN RESISTANCE ATP-BINDING PROTEIN DRRA"/>
    <property type="match status" value="1"/>
</dbReference>
<protein>
    <submittedName>
        <fullName evidence="11">ATP-binding cassette domain-containing protein</fullName>
    </submittedName>
</protein>
<dbReference type="PROSITE" id="PS50893">
    <property type="entry name" value="ABC_TRANSPORTER_2"/>
    <property type="match status" value="1"/>
</dbReference>
<reference evidence="11 12" key="1">
    <citation type="submission" date="2018-07" db="EMBL/GenBank/DDBJ databases">
        <title>Draft genome of the type strain Streptomyces armeniacus ATCC 15676.</title>
        <authorList>
            <person name="Labana P."/>
            <person name="Gosse J.T."/>
            <person name="Boddy C.N."/>
        </authorList>
    </citation>
    <scope>NUCLEOTIDE SEQUENCE [LARGE SCALE GENOMIC DNA]</scope>
    <source>
        <strain evidence="11 12">ATCC 15676</strain>
    </source>
</reference>
<organism evidence="11 12">
    <name type="scientific">Streptomyces armeniacus</name>
    <dbReference type="NCBI Taxonomy" id="83291"/>
    <lineage>
        <taxon>Bacteria</taxon>
        <taxon>Bacillati</taxon>
        <taxon>Actinomycetota</taxon>
        <taxon>Actinomycetes</taxon>
        <taxon>Kitasatosporales</taxon>
        <taxon>Streptomycetaceae</taxon>
        <taxon>Streptomyces</taxon>
    </lineage>
</organism>
<dbReference type="GO" id="GO:1900753">
    <property type="term" value="P:doxorubicin transport"/>
    <property type="evidence" value="ECO:0007669"/>
    <property type="project" value="InterPro"/>
</dbReference>
<dbReference type="Proteomes" id="UP000254425">
    <property type="component" value="Chromosome"/>
</dbReference>